<dbReference type="InterPro" id="IPR050666">
    <property type="entry name" value="ESRP"/>
</dbReference>
<dbReference type="InterPro" id="IPR000504">
    <property type="entry name" value="RRM_dom"/>
</dbReference>
<dbReference type="SUPFAM" id="SSF54928">
    <property type="entry name" value="RNA-binding domain, RBD"/>
    <property type="match status" value="2"/>
</dbReference>
<proteinExistence type="evidence at transcript level"/>
<dbReference type="Gene3D" id="3.30.70.330">
    <property type="match status" value="1"/>
</dbReference>
<keyword evidence="2 3" id="KW-0694">RNA-binding</keyword>
<accession>F2DWW4</accession>
<evidence type="ECO:0000256" key="3">
    <source>
        <dbReference type="PROSITE-ProRule" id="PRU00176"/>
    </source>
</evidence>
<dbReference type="PANTHER" id="PTHR13976">
    <property type="entry name" value="HETEROGENEOUS NUCLEAR RIBONUCLEOPROTEIN-RELATED"/>
    <property type="match status" value="1"/>
</dbReference>
<dbReference type="SMART" id="SM00360">
    <property type="entry name" value="RRM"/>
    <property type="match status" value="1"/>
</dbReference>
<dbReference type="PROSITE" id="PS50102">
    <property type="entry name" value="RRM"/>
    <property type="match status" value="1"/>
</dbReference>
<name>F2DWW4_HORVV</name>
<evidence type="ECO:0000256" key="1">
    <source>
        <dbReference type="ARBA" id="ARBA00022737"/>
    </source>
</evidence>
<sequence length="344" mass="38106">MNRSIKLLSSVTKASKPVQMNVARFSGRKIVAQSIMRTQFTSKIQTPFGFVRHFNDEEPRKRTFKQDPPLTTNVLLVRAPVGVDIQSALANFGVVENGVHTFETGATPFTFVEFNSAEDATRALRFIRSRSKNPSSEVANTSVAASSAEEIEALRTQSSTPSTVVVLPKIPFAFTESQLAEVFPGYQFADVSVGHGKAYIKLSPAQEADKFLADAASATIGKYSVNAFKSIQFDMDKHKKTPVNTVKVKGQPAETTEDEIREFFEGLSVGKISMHSLEIPNGRTVTEVFVTFNDPADVNAALEKDRQKIGSRWVSIKRSSAKEVRKLIQRKRDQENSRNVDQLD</sequence>
<feature type="domain" description="RRM" evidence="5">
    <location>
        <begin position="244"/>
        <end position="321"/>
    </location>
</feature>
<evidence type="ECO:0000259" key="5">
    <source>
        <dbReference type="PROSITE" id="PS50102"/>
    </source>
</evidence>
<evidence type="ECO:0000256" key="2">
    <source>
        <dbReference type="ARBA" id="ARBA00022884"/>
    </source>
</evidence>
<dbReference type="InterPro" id="IPR035979">
    <property type="entry name" value="RBD_domain_sf"/>
</dbReference>
<evidence type="ECO:0000313" key="6">
    <source>
        <dbReference type="EMBL" id="BAJ99585.1"/>
    </source>
</evidence>
<keyword evidence="1" id="KW-0677">Repeat</keyword>
<organism evidence="6">
    <name type="scientific">Hordeum vulgare subsp. vulgare</name>
    <name type="common">Domesticated barley</name>
    <dbReference type="NCBI Taxonomy" id="112509"/>
    <lineage>
        <taxon>Eukaryota</taxon>
        <taxon>Viridiplantae</taxon>
        <taxon>Streptophyta</taxon>
        <taxon>Embryophyta</taxon>
        <taxon>Tracheophyta</taxon>
        <taxon>Spermatophyta</taxon>
        <taxon>Magnoliopsida</taxon>
        <taxon>Liliopsida</taxon>
        <taxon>Poales</taxon>
        <taxon>Poaceae</taxon>
        <taxon>BOP clade</taxon>
        <taxon>Pooideae</taxon>
        <taxon>Triticodae</taxon>
        <taxon>Triticeae</taxon>
        <taxon>Hordeinae</taxon>
        <taxon>Hordeum</taxon>
    </lineage>
</organism>
<dbReference type="EMBL" id="AK368382">
    <property type="protein sequence ID" value="BAJ99585.1"/>
    <property type="molecule type" value="mRNA"/>
</dbReference>
<dbReference type="AlphaFoldDB" id="F2DWW4"/>
<dbReference type="InterPro" id="IPR012677">
    <property type="entry name" value="Nucleotide-bd_a/b_plait_sf"/>
</dbReference>
<dbReference type="Pfam" id="PF00076">
    <property type="entry name" value="RRM_1"/>
    <property type="match status" value="1"/>
</dbReference>
<reference evidence="6" key="1">
    <citation type="journal article" date="2011" name="Plant Physiol.">
        <title>Comprehensive sequence analysis of 24,783 barley full-length cDNAs derived from 12 clone libraries.</title>
        <authorList>
            <person name="Matsumoto T."/>
            <person name="Tanaka T."/>
            <person name="Sakai H."/>
            <person name="Amano N."/>
            <person name="Kanamori H."/>
            <person name="Kurita K."/>
            <person name="Kikuta A."/>
            <person name="Kamiya K."/>
            <person name="Yamamoto M."/>
            <person name="Ikawa H."/>
            <person name="Fujii N."/>
            <person name="Hori K."/>
            <person name="Itoh T."/>
            <person name="Sato K."/>
        </authorList>
    </citation>
    <scope>NUCLEOTIDE SEQUENCE</scope>
    <source>
        <tissue evidence="6">Shoot and root</tissue>
    </source>
</reference>
<protein>
    <submittedName>
        <fullName evidence="6">Predicted protein</fullName>
    </submittedName>
</protein>
<feature type="compositionally biased region" description="Basic and acidic residues" evidence="4">
    <location>
        <begin position="325"/>
        <end position="338"/>
    </location>
</feature>
<dbReference type="GO" id="GO:0003723">
    <property type="term" value="F:RNA binding"/>
    <property type="evidence" value="ECO:0007669"/>
    <property type="project" value="UniProtKB-UniRule"/>
</dbReference>
<feature type="region of interest" description="Disordered" evidence="4">
    <location>
        <begin position="325"/>
        <end position="344"/>
    </location>
</feature>
<dbReference type="CDD" id="cd12254">
    <property type="entry name" value="RRM_hnRNPH_ESRPs_RBM12_like"/>
    <property type="match status" value="1"/>
</dbReference>
<evidence type="ECO:0000256" key="4">
    <source>
        <dbReference type="SAM" id="MobiDB-lite"/>
    </source>
</evidence>